<protein>
    <submittedName>
        <fullName evidence="6">Transcriptional regulator, TetR family</fullName>
    </submittedName>
</protein>
<dbReference type="AlphaFoldDB" id="A0A1I0WZF5"/>
<dbReference type="PANTHER" id="PTHR30055:SF238">
    <property type="entry name" value="MYCOFACTOCIN BIOSYNTHESIS TRANSCRIPTIONAL REGULATOR MFTR-RELATED"/>
    <property type="match status" value="1"/>
</dbReference>
<dbReference type="Gene3D" id="1.10.357.10">
    <property type="entry name" value="Tetracycline Repressor, domain 2"/>
    <property type="match status" value="1"/>
</dbReference>
<keyword evidence="3" id="KW-0804">Transcription</keyword>
<evidence type="ECO:0000259" key="5">
    <source>
        <dbReference type="PROSITE" id="PS50977"/>
    </source>
</evidence>
<sequence length="230" mass="24967">MGEQERAAQQLPPGRHGLPRDYVAGNQRARILTAVPRVVAETGYGEMTVEAVISRAGISRRTFYQHFSKKEDAFLAAYDAFAALVVERVEQAQRSSGTEFSQLAEAALRAVLELLAEHPAEAHMLIVEVLAAGPKAIERRNASLRLIIGLVHETTCAIAEAQGAPPSPEITAETVVGGLVEVVYSRIHRGETTQLPELLPDLVYCALLPYIGPTAAAVEHQRLADQYAEH</sequence>
<dbReference type="InterPro" id="IPR009057">
    <property type="entry name" value="Homeodomain-like_sf"/>
</dbReference>
<gene>
    <name evidence="6" type="ORF">SAMN05216266_102306</name>
</gene>
<evidence type="ECO:0000256" key="4">
    <source>
        <dbReference type="PROSITE-ProRule" id="PRU00335"/>
    </source>
</evidence>
<dbReference type="PROSITE" id="PS50977">
    <property type="entry name" value="HTH_TETR_2"/>
    <property type="match status" value="1"/>
</dbReference>
<feature type="domain" description="HTH tetR-type" evidence="5">
    <location>
        <begin position="25"/>
        <end position="85"/>
    </location>
</feature>
<keyword evidence="1" id="KW-0805">Transcription regulation</keyword>
<evidence type="ECO:0000256" key="1">
    <source>
        <dbReference type="ARBA" id="ARBA00023015"/>
    </source>
</evidence>
<organism evidence="6 7">
    <name type="scientific">Amycolatopsis marina</name>
    <dbReference type="NCBI Taxonomy" id="490629"/>
    <lineage>
        <taxon>Bacteria</taxon>
        <taxon>Bacillati</taxon>
        <taxon>Actinomycetota</taxon>
        <taxon>Actinomycetes</taxon>
        <taxon>Pseudonocardiales</taxon>
        <taxon>Pseudonocardiaceae</taxon>
        <taxon>Amycolatopsis</taxon>
    </lineage>
</organism>
<dbReference type="STRING" id="490629.SAMN05216266_102306"/>
<dbReference type="OrthoDB" id="5242485at2"/>
<evidence type="ECO:0000313" key="6">
    <source>
        <dbReference type="EMBL" id="SFA93518.1"/>
    </source>
</evidence>
<dbReference type="SUPFAM" id="SSF46689">
    <property type="entry name" value="Homeodomain-like"/>
    <property type="match status" value="1"/>
</dbReference>
<dbReference type="PANTHER" id="PTHR30055">
    <property type="entry name" value="HTH-TYPE TRANSCRIPTIONAL REGULATOR RUTR"/>
    <property type="match status" value="1"/>
</dbReference>
<keyword evidence="7" id="KW-1185">Reference proteome</keyword>
<feature type="DNA-binding region" description="H-T-H motif" evidence="4">
    <location>
        <begin position="48"/>
        <end position="67"/>
    </location>
</feature>
<accession>A0A1I0WZF5</accession>
<dbReference type="Proteomes" id="UP000243799">
    <property type="component" value="Unassembled WGS sequence"/>
</dbReference>
<proteinExistence type="predicted"/>
<keyword evidence="2 4" id="KW-0238">DNA-binding</keyword>
<evidence type="ECO:0000256" key="2">
    <source>
        <dbReference type="ARBA" id="ARBA00023125"/>
    </source>
</evidence>
<evidence type="ECO:0000313" key="7">
    <source>
        <dbReference type="Proteomes" id="UP000243799"/>
    </source>
</evidence>
<reference evidence="7" key="1">
    <citation type="submission" date="2016-10" db="EMBL/GenBank/DDBJ databases">
        <authorList>
            <person name="Varghese N."/>
            <person name="Submissions S."/>
        </authorList>
    </citation>
    <scope>NUCLEOTIDE SEQUENCE [LARGE SCALE GENOMIC DNA]</scope>
    <source>
        <strain evidence="7">CGMCC 4.3568</strain>
    </source>
</reference>
<evidence type="ECO:0000256" key="3">
    <source>
        <dbReference type="ARBA" id="ARBA00023163"/>
    </source>
</evidence>
<dbReference type="RefSeq" id="WP_091670545.1">
    <property type="nucleotide sequence ID" value="NZ_FOKG01000002.1"/>
</dbReference>
<name>A0A1I0WZF5_9PSEU</name>
<dbReference type="Pfam" id="PF00440">
    <property type="entry name" value="TetR_N"/>
    <property type="match status" value="1"/>
</dbReference>
<dbReference type="InterPro" id="IPR001647">
    <property type="entry name" value="HTH_TetR"/>
</dbReference>
<dbReference type="EMBL" id="FOKG01000002">
    <property type="protein sequence ID" value="SFA93518.1"/>
    <property type="molecule type" value="Genomic_DNA"/>
</dbReference>
<dbReference type="GO" id="GO:0000976">
    <property type="term" value="F:transcription cis-regulatory region binding"/>
    <property type="evidence" value="ECO:0007669"/>
    <property type="project" value="TreeGrafter"/>
</dbReference>
<dbReference type="InterPro" id="IPR050109">
    <property type="entry name" value="HTH-type_TetR-like_transc_reg"/>
</dbReference>
<dbReference type="PRINTS" id="PR00455">
    <property type="entry name" value="HTHTETR"/>
</dbReference>
<dbReference type="GO" id="GO:0003700">
    <property type="term" value="F:DNA-binding transcription factor activity"/>
    <property type="evidence" value="ECO:0007669"/>
    <property type="project" value="TreeGrafter"/>
</dbReference>